<dbReference type="GO" id="GO:0032259">
    <property type="term" value="P:methylation"/>
    <property type="evidence" value="ECO:0007669"/>
    <property type="project" value="UniProtKB-KW"/>
</dbReference>
<feature type="region of interest" description="Disordered" evidence="4">
    <location>
        <begin position="405"/>
        <end position="426"/>
    </location>
</feature>
<dbReference type="InterPro" id="IPR050600">
    <property type="entry name" value="SETD3_SETD6_MTase"/>
</dbReference>
<sequence>MASFEDASQNFLTWLTKCGAEISPKISLQDLREEHAGRGVVATQDIAEDELLFRIPRSAILCVENSILSTELPKTTFDSLGPWLSLILVMLYEYQNHGASNWSPYFDVLPTDFNTLMFWSEDELAHLQASAVVSKIGRAGADASFANDLVPVIREFADVFFSGDMHADEKAAAMSSPENMQLMHKMGSLIMAYAFDVEPAVPPTRAVDEDGYASEDEDEALPKGMVPLADMLNADADRNNARLFYEESSLSMKALAPIPAGDQIFNDYGALPRSDLLRRYGYITDNYAPYDVVEIPHALVLDTITTTAISPQLTPSAAEEREAYLSEHPGLTESGYDITRLDPSTPLAESLPELTLLTKTLLLPASEFARLASKGKLPRLEVADAQHAKLLLEIVRRRKAQYATTLEQDLSNPPAGGEGERRREQAWRVRVGEKEILRDVEAALEGVVKGFDDAAAATGEKRSGEEVENDGEEGKRRRVR</sequence>
<dbReference type="InterPro" id="IPR001214">
    <property type="entry name" value="SET_dom"/>
</dbReference>
<dbReference type="Gene3D" id="3.90.1420.10">
    <property type="entry name" value="Rubisco LSMT, substrate-binding domain"/>
    <property type="match status" value="1"/>
</dbReference>
<dbReference type="PANTHER" id="PTHR13271:SF34">
    <property type="entry name" value="N-LYSINE METHYLTRANSFERASE SETD6"/>
    <property type="match status" value="1"/>
</dbReference>
<dbReference type="InterPro" id="IPR046341">
    <property type="entry name" value="SET_dom_sf"/>
</dbReference>
<dbReference type="GeneID" id="54291457"/>
<reference evidence="6" key="1">
    <citation type="journal article" date="2020" name="Stud. Mycol.">
        <title>101 Dothideomycetes genomes: a test case for predicting lifestyles and emergence of pathogens.</title>
        <authorList>
            <person name="Haridas S."/>
            <person name="Albert R."/>
            <person name="Binder M."/>
            <person name="Bloem J."/>
            <person name="Labutti K."/>
            <person name="Salamov A."/>
            <person name="Andreopoulos B."/>
            <person name="Baker S."/>
            <person name="Barry K."/>
            <person name="Bills G."/>
            <person name="Bluhm B."/>
            <person name="Cannon C."/>
            <person name="Castanera R."/>
            <person name="Culley D."/>
            <person name="Daum C."/>
            <person name="Ezra D."/>
            <person name="Gonzalez J."/>
            <person name="Henrissat B."/>
            <person name="Kuo A."/>
            <person name="Liang C."/>
            <person name="Lipzen A."/>
            <person name="Lutzoni F."/>
            <person name="Magnuson J."/>
            <person name="Mondo S."/>
            <person name="Nolan M."/>
            <person name="Ohm R."/>
            <person name="Pangilinan J."/>
            <person name="Park H.-J."/>
            <person name="Ramirez L."/>
            <person name="Alfaro M."/>
            <person name="Sun H."/>
            <person name="Tritt A."/>
            <person name="Yoshinaga Y."/>
            <person name="Zwiers L.-H."/>
            <person name="Turgeon B."/>
            <person name="Goodwin S."/>
            <person name="Spatafora J."/>
            <person name="Crous P."/>
            <person name="Grigoriev I."/>
        </authorList>
    </citation>
    <scope>NUCLEOTIDE SEQUENCE</scope>
    <source>
        <strain evidence="6">CBS 175.79</strain>
    </source>
</reference>
<dbReference type="SUPFAM" id="SSF81822">
    <property type="entry name" value="RuBisCo LSMT C-terminal, substrate-binding domain"/>
    <property type="match status" value="1"/>
</dbReference>
<dbReference type="InterPro" id="IPR036464">
    <property type="entry name" value="Rubisco_LSMT_subst-bd_sf"/>
</dbReference>
<dbReference type="Pfam" id="PF09273">
    <property type="entry name" value="Rubis-subs-bind"/>
    <property type="match status" value="1"/>
</dbReference>
<feature type="region of interest" description="Disordered" evidence="4">
    <location>
        <begin position="454"/>
        <end position="480"/>
    </location>
</feature>
<dbReference type="PANTHER" id="PTHR13271">
    <property type="entry name" value="UNCHARACTERIZED PUTATIVE METHYLTRANSFERASE"/>
    <property type="match status" value="1"/>
</dbReference>
<protein>
    <submittedName>
        <fullName evidence="6">SET domain-containing protein</fullName>
    </submittedName>
</protein>
<dbReference type="Pfam" id="PF00856">
    <property type="entry name" value="SET"/>
    <property type="match status" value="1"/>
</dbReference>
<dbReference type="FunFam" id="3.90.1410.10:FF:000007">
    <property type="entry name" value="Ribosomal lysine N-methyltransferase 4"/>
    <property type="match status" value="1"/>
</dbReference>
<keyword evidence="2" id="KW-0808">Transferase</keyword>
<dbReference type="OrthoDB" id="341421at2759"/>
<evidence type="ECO:0000313" key="6">
    <source>
        <dbReference type="EMBL" id="KAF2012578.1"/>
    </source>
</evidence>
<dbReference type="GO" id="GO:0016279">
    <property type="term" value="F:protein-lysine N-methyltransferase activity"/>
    <property type="evidence" value="ECO:0007669"/>
    <property type="project" value="TreeGrafter"/>
</dbReference>
<dbReference type="EMBL" id="ML978072">
    <property type="protein sequence ID" value="KAF2012578.1"/>
    <property type="molecule type" value="Genomic_DNA"/>
</dbReference>
<evidence type="ECO:0000313" key="7">
    <source>
        <dbReference type="Proteomes" id="UP000799778"/>
    </source>
</evidence>
<evidence type="ECO:0000256" key="2">
    <source>
        <dbReference type="ARBA" id="ARBA00022679"/>
    </source>
</evidence>
<dbReference type="Proteomes" id="UP000799778">
    <property type="component" value="Unassembled WGS sequence"/>
</dbReference>
<gene>
    <name evidence="6" type="ORF">BU24DRAFT_494555</name>
</gene>
<dbReference type="RefSeq" id="XP_033380917.1">
    <property type="nucleotide sequence ID" value="XM_033534060.1"/>
</dbReference>
<dbReference type="SUPFAM" id="SSF82199">
    <property type="entry name" value="SET domain"/>
    <property type="match status" value="1"/>
</dbReference>
<keyword evidence="3" id="KW-0949">S-adenosyl-L-methionine</keyword>
<organism evidence="6 7">
    <name type="scientific">Aaosphaeria arxii CBS 175.79</name>
    <dbReference type="NCBI Taxonomy" id="1450172"/>
    <lineage>
        <taxon>Eukaryota</taxon>
        <taxon>Fungi</taxon>
        <taxon>Dikarya</taxon>
        <taxon>Ascomycota</taxon>
        <taxon>Pezizomycotina</taxon>
        <taxon>Dothideomycetes</taxon>
        <taxon>Pleosporomycetidae</taxon>
        <taxon>Pleosporales</taxon>
        <taxon>Pleosporales incertae sedis</taxon>
        <taxon>Aaosphaeria</taxon>
    </lineage>
</organism>
<dbReference type="GO" id="GO:0005634">
    <property type="term" value="C:nucleus"/>
    <property type="evidence" value="ECO:0007669"/>
    <property type="project" value="TreeGrafter"/>
</dbReference>
<keyword evidence="7" id="KW-1185">Reference proteome</keyword>
<evidence type="ECO:0000256" key="1">
    <source>
        <dbReference type="ARBA" id="ARBA00022603"/>
    </source>
</evidence>
<accession>A0A6A5XH92</accession>
<evidence type="ECO:0000259" key="5">
    <source>
        <dbReference type="PROSITE" id="PS50280"/>
    </source>
</evidence>
<dbReference type="PROSITE" id="PS50280">
    <property type="entry name" value="SET"/>
    <property type="match status" value="1"/>
</dbReference>
<dbReference type="Gene3D" id="3.90.1410.10">
    <property type="entry name" value="set domain protein methyltransferase, domain 1"/>
    <property type="match status" value="1"/>
</dbReference>
<evidence type="ECO:0000256" key="3">
    <source>
        <dbReference type="ARBA" id="ARBA00022691"/>
    </source>
</evidence>
<name>A0A6A5XH92_9PLEO</name>
<keyword evidence="1" id="KW-0489">Methyltransferase</keyword>
<proteinExistence type="predicted"/>
<evidence type="ECO:0000256" key="4">
    <source>
        <dbReference type="SAM" id="MobiDB-lite"/>
    </source>
</evidence>
<dbReference type="AlphaFoldDB" id="A0A6A5XH92"/>
<dbReference type="InterPro" id="IPR015353">
    <property type="entry name" value="Rubisco_LSMT_subst-bd"/>
</dbReference>
<feature type="domain" description="SET" evidence="5">
    <location>
        <begin position="24"/>
        <end position="269"/>
    </location>
</feature>